<dbReference type="EMBL" id="CP039375">
    <property type="protein sequence ID" value="QCD66183.1"/>
    <property type="molecule type" value="Genomic_DNA"/>
</dbReference>
<protein>
    <submittedName>
        <fullName evidence="1">Uncharacterized protein</fullName>
    </submittedName>
</protein>
<dbReference type="GeneID" id="42179512"/>
<evidence type="ECO:0000313" key="2">
    <source>
        <dbReference type="Proteomes" id="UP000297053"/>
    </source>
</evidence>
<evidence type="ECO:0000313" key="1">
    <source>
        <dbReference type="EMBL" id="QCD66183.1"/>
    </source>
</evidence>
<dbReference type="AlphaFoldDB" id="A0A4D6KKN2"/>
<name>A0A4D6KKN2_9EURY</name>
<sequence length="141" mass="15167">MCDDHTLVRPGLPSTVCQICADPLGRDDQWVLQSYGDRRTASLDPPVAGICPDCQPAVAELLDDWASVPEPPVDADSIAAGYARVAEDCSFCGDPLSEPPVGVEWYRAGTDHATPPVDRHHYALCGHCTGVFETFLQTLGE</sequence>
<proteinExistence type="predicted"/>
<dbReference type="RefSeq" id="WP_015762574.1">
    <property type="nucleotide sequence ID" value="NZ_CP039375.1"/>
</dbReference>
<reference evidence="1 2" key="2">
    <citation type="submission" date="2019-04" db="EMBL/GenBank/DDBJ databases">
        <authorList>
            <person name="Yang S."/>
            <person name="Wei W."/>
        </authorList>
    </citation>
    <scope>NUCLEOTIDE SEQUENCE [LARGE SCALE GENOMIC DNA]</scope>
    <source>
        <strain evidence="2">ZP60</strain>
    </source>
</reference>
<dbReference type="Proteomes" id="UP000297053">
    <property type="component" value="Chromosome"/>
</dbReference>
<dbReference type="KEGG" id="halz:E5139_11210"/>
<reference evidence="1 2" key="1">
    <citation type="submission" date="2019-04" db="EMBL/GenBank/DDBJ databases">
        <title>Complete genome sequence of Arthrobacter sp. ZXY-2 associated with effective atrazine degradation and salt adaptation.</title>
        <authorList>
            <person name="Zhao X."/>
        </authorList>
    </citation>
    <scope>NUCLEOTIDE SEQUENCE [LARGE SCALE GENOMIC DNA]</scope>
    <source>
        <strain evidence="2">ZP60</strain>
    </source>
</reference>
<accession>A0A4D6KKN2</accession>
<organism evidence="1 2">
    <name type="scientific">Halomicrobium mukohataei</name>
    <dbReference type="NCBI Taxonomy" id="57705"/>
    <lineage>
        <taxon>Archaea</taxon>
        <taxon>Methanobacteriati</taxon>
        <taxon>Methanobacteriota</taxon>
        <taxon>Stenosarchaea group</taxon>
        <taxon>Halobacteria</taxon>
        <taxon>Halobacteriales</taxon>
        <taxon>Haloarculaceae</taxon>
        <taxon>Halomicrobium</taxon>
    </lineage>
</organism>
<gene>
    <name evidence="1" type="ORF">E5139_11210</name>
</gene>